<name>A0A640SK57_9ACTN</name>
<proteinExistence type="predicted"/>
<dbReference type="InterPro" id="IPR046675">
    <property type="entry name" value="DUF6545"/>
</dbReference>
<evidence type="ECO:0000259" key="2">
    <source>
        <dbReference type="Pfam" id="PF20182"/>
    </source>
</evidence>
<reference evidence="3 4" key="1">
    <citation type="submission" date="2019-12" db="EMBL/GenBank/DDBJ databases">
        <title>Whole genome shotgun sequence of Streptomyces caniferus NBRC 15389.</title>
        <authorList>
            <person name="Ichikawa N."/>
            <person name="Kimura A."/>
            <person name="Kitahashi Y."/>
            <person name="Komaki H."/>
            <person name="Tamura T."/>
        </authorList>
    </citation>
    <scope>NUCLEOTIDE SEQUENCE [LARGE SCALE GENOMIC DNA]</scope>
    <source>
        <strain evidence="3 4">NBRC 15389</strain>
    </source>
</reference>
<evidence type="ECO:0000256" key="1">
    <source>
        <dbReference type="SAM" id="Phobius"/>
    </source>
</evidence>
<dbReference type="EMBL" id="BLIN01000007">
    <property type="protein sequence ID" value="GFE11637.1"/>
    <property type="molecule type" value="Genomic_DNA"/>
</dbReference>
<keyword evidence="1" id="KW-0472">Membrane</keyword>
<sequence>MEFLILAVSVAMTTVAMWRLPGVRYGDPLRRTLWGCSAGFAASLWTRFPPFREALGQLGVVDFDALFKYLVSIAACLSLLNYSVTSYSLAGDDAPTHIAISRKVARVARRSILVVVPTMLLLFFFAIDRRQPSADFAADHAGEWGAASFMTCYYLYLGASAWTVAYQWTHVAFRAETVVFRLGLALGAASTWLYTLYAVVRLTYMWIAMLIPTPASVDHTVEILGNAFNVLAATLFATGASLPTTNVVADRLRTWRSLWSLHTLRRELTETFPDITFQPAGTRLREMTRLTPPLDVRLDGWIQEIGDAVNRLRHHAAPDLWPAAEEAAFSHSDPDPAAEAHWIKAALASATRGCRSTAPAEPLPEKPFGTANGEAAWLRRVQAVYARIRPQETEELLAEAGMPCWHQQGRCEAHSA</sequence>
<dbReference type="OrthoDB" id="4315052at2"/>
<feature type="transmembrane region" description="Helical" evidence="1">
    <location>
        <begin position="111"/>
        <end position="127"/>
    </location>
</feature>
<organism evidence="3 4">
    <name type="scientific">Streptomyces caniferus</name>
    <dbReference type="NCBI Taxonomy" id="285557"/>
    <lineage>
        <taxon>Bacteria</taxon>
        <taxon>Bacillati</taxon>
        <taxon>Actinomycetota</taxon>
        <taxon>Actinomycetes</taxon>
        <taxon>Kitasatosporales</taxon>
        <taxon>Streptomycetaceae</taxon>
        <taxon>Streptomyces</taxon>
    </lineage>
</organism>
<evidence type="ECO:0000313" key="3">
    <source>
        <dbReference type="EMBL" id="GFE11637.1"/>
    </source>
</evidence>
<feature type="domain" description="DUF6545" evidence="2">
    <location>
        <begin position="252"/>
        <end position="386"/>
    </location>
</feature>
<feature type="transmembrane region" description="Helical" evidence="1">
    <location>
        <begin position="147"/>
        <end position="166"/>
    </location>
</feature>
<keyword evidence="1" id="KW-1133">Transmembrane helix</keyword>
<keyword evidence="1" id="KW-0812">Transmembrane</keyword>
<dbReference type="RefSeq" id="WP_159482658.1">
    <property type="nucleotide sequence ID" value="NZ_BAAATH010000008.1"/>
</dbReference>
<dbReference type="AlphaFoldDB" id="A0A640SK57"/>
<protein>
    <recommendedName>
        <fullName evidence="2">DUF6545 domain-containing protein</fullName>
    </recommendedName>
</protein>
<evidence type="ECO:0000313" key="4">
    <source>
        <dbReference type="Proteomes" id="UP000435837"/>
    </source>
</evidence>
<feature type="transmembrane region" description="Helical" evidence="1">
    <location>
        <begin position="178"/>
        <end position="207"/>
    </location>
</feature>
<feature type="transmembrane region" description="Helical" evidence="1">
    <location>
        <begin position="69"/>
        <end position="90"/>
    </location>
</feature>
<comment type="caution">
    <text evidence="3">The sequence shown here is derived from an EMBL/GenBank/DDBJ whole genome shotgun (WGS) entry which is preliminary data.</text>
</comment>
<dbReference type="Proteomes" id="UP000435837">
    <property type="component" value="Unassembled WGS sequence"/>
</dbReference>
<gene>
    <name evidence="3" type="ORF">Scani_79050</name>
</gene>
<dbReference type="NCBIfam" id="NF042915">
    <property type="entry name" value="MAB_1171c_fam"/>
    <property type="match status" value="1"/>
</dbReference>
<dbReference type="Pfam" id="PF20182">
    <property type="entry name" value="DUF6545"/>
    <property type="match status" value="1"/>
</dbReference>
<accession>A0A640SK57</accession>
<dbReference type="InterPro" id="IPR050039">
    <property type="entry name" value="MAB_1171c-like"/>
</dbReference>